<sequence>MFALARKNFEYRKFHRNAGVTAVCKSQTGGNRERALNSRRRKGGKYVTPPSAHPRFSIRMRRLNGEHEIVKRLLRDGDDDDDEDDDDGNDDDDDNDNNNNEDDNDNDDNDEGDNITNGTLICIPHRDSSPLCDHAALHSCRTIKPGHTLVMAPSCRRHAVCICVFVAYDYAQAIRESAGGREKEISAELLRDARANVKLILDRSWVTAA</sequence>
<dbReference type="AlphaFoldDB" id="A0AAW2GWL4"/>
<organism evidence="2 3">
    <name type="scientific">Cardiocondyla obscurior</name>
    <dbReference type="NCBI Taxonomy" id="286306"/>
    <lineage>
        <taxon>Eukaryota</taxon>
        <taxon>Metazoa</taxon>
        <taxon>Ecdysozoa</taxon>
        <taxon>Arthropoda</taxon>
        <taxon>Hexapoda</taxon>
        <taxon>Insecta</taxon>
        <taxon>Pterygota</taxon>
        <taxon>Neoptera</taxon>
        <taxon>Endopterygota</taxon>
        <taxon>Hymenoptera</taxon>
        <taxon>Apocrita</taxon>
        <taxon>Aculeata</taxon>
        <taxon>Formicoidea</taxon>
        <taxon>Formicidae</taxon>
        <taxon>Myrmicinae</taxon>
        <taxon>Cardiocondyla</taxon>
    </lineage>
</organism>
<comment type="caution">
    <text evidence="2">The sequence shown here is derived from an EMBL/GenBank/DDBJ whole genome shotgun (WGS) entry which is preliminary data.</text>
</comment>
<keyword evidence="3" id="KW-1185">Reference proteome</keyword>
<protein>
    <submittedName>
        <fullName evidence="2">Uncharacterized protein</fullName>
    </submittedName>
</protein>
<reference evidence="2 3" key="1">
    <citation type="submission" date="2023-03" db="EMBL/GenBank/DDBJ databases">
        <title>High recombination rates correlate with genetic variation in Cardiocondyla obscurior ants.</title>
        <authorList>
            <person name="Errbii M."/>
        </authorList>
    </citation>
    <scope>NUCLEOTIDE SEQUENCE [LARGE SCALE GENOMIC DNA]</scope>
    <source>
        <strain evidence="2">Alpha-2009</strain>
        <tissue evidence="2">Whole body</tissue>
    </source>
</reference>
<dbReference type="Proteomes" id="UP001430953">
    <property type="component" value="Unassembled WGS sequence"/>
</dbReference>
<accession>A0AAW2GWL4</accession>
<evidence type="ECO:0000313" key="3">
    <source>
        <dbReference type="Proteomes" id="UP001430953"/>
    </source>
</evidence>
<feature type="region of interest" description="Disordered" evidence="1">
    <location>
        <begin position="73"/>
        <end position="113"/>
    </location>
</feature>
<evidence type="ECO:0000313" key="2">
    <source>
        <dbReference type="EMBL" id="KAL0131601.1"/>
    </source>
</evidence>
<name>A0AAW2GWL4_9HYME</name>
<dbReference type="EMBL" id="JADYXP020000002">
    <property type="protein sequence ID" value="KAL0131601.1"/>
    <property type="molecule type" value="Genomic_DNA"/>
</dbReference>
<proteinExistence type="predicted"/>
<feature type="region of interest" description="Disordered" evidence="1">
    <location>
        <begin position="25"/>
        <end position="54"/>
    </location>
</feature>
<gene>
    <name evidence="2" type="ORF">PUN28_002859</name>
</gene>
<feature type="compositionally biased region" description="Acidic residues" evidence="1">
    <location>
        <begin position="77"/>
        <end position="113"/>
    </location>
</feature>
<evidence type="ECO:0000256" key="1">
    <source>
        <dbReference type="SAM" id="MobiDB-lite"/>
    </source>
</evidence>